<dbReference type="Pfam" id="PF08241">
    <property type="entry name" value="Methyltransf_11"/>
    <property type="match status" value="1"/>
</dbReference>
<evidence type="ECO:0000313" key="6">
    <source>
        <dbReference type="Proteomes" id="UP001164286"/>
    </source>
</evidence>
<sequence>MTSFAKASFDVAGYLACRPTYPPRLFDTICKYHALNGGRFERALDVGCGPGFVALALAPQFRNVKAIDPAKKMVDIGLQPKDASLPRIDYGVGSAEDLGAAGIGQGRDGVDLVVAGQAAHWFDYPKVWREFSKSVRPGGTVAFIGYAEMVFPRLPHLSRLIAHHSRSPEALGNYWQPGRRIVEAHLDPVPFPITPSPSQTITDHLPPLEATFAHPKISSIAEKELPNQGDDFDFSAWDPATAIRLRADVSAEGKEEEWLMKKTFTKSQLEGYFRTWSALHSYHEEHPDDLAKKGKEGDIVDRVVKEIWAGVGEDTKEIEAGWPLILMMIKKKGEQ</sequence>
<keyword evidence="2" id="KW-0489">Methyltransferase</keyword>
<dbReference type="Gene3D" id="3.40.50.150">
    <property type="entry name" value="Vaccinia Virus protein VP39"/>
    <property type="match status" value="1"/>
</dbReference>
<comment type="caution">
    <text evidence="5">The sequence shown here is derived from an EMBL/GenBank/DDBJ whole genome shotgun (WGS) entry which is preliminary data.</text>
</comment>
<dbReference type="Proteomes" id="UP001164286">
    <property type="component" value="Unassembled WGS sequence"/>
</dbReference>
<dbReference type="InterPro" id="IPR013216">
    <property type="entry name" value="Methyltransf_11"/>
</dbReference>
<dbReference type="GO" id="GO:0008757">
    <property type="term" value="F:S-adenosylmethionine-dependent methyltransferase activity"/>
    <property type="evidence" value="ECO:0007669"/>
    <property type="project" value="InterPro"/>
</dbReference>
<dbReference type="SUPFAM" id="SSF53335">
    <property type="entry name" value="S-adenosyl-L-methionine-dependent methyltransferases"/>
    <property type="match status" value="1"/>
</dbReference>
<gene>
    <name evidence="5" type="ORF">MKK02DRAFT_18074</name>
</gene>
<dbReference type="AlphaFoldDB" id="A0AA38H2G7"/>
<proteinExistence type="inferred from homology"/>
<evidence type="ECO:0000259" key="4">
    <source>
        <dbReference type="Pfam" id="PF08241"/>
    </source>
</evidence>
<evidence type="ECO:0000313" key="5">
    <source>
        <dbReference type="EMBL" id="KAI9633437.1"/>
    </source>
</evidence>
<keyword evidence="6" id="KW-1185">Reference proteome</keyword>
<organism evidence="5 6">
    <name type="scientific">Dioszegia hungarica</name>
    <dbReference type="NCBI Taxonomy" id="4972"/>
    <lineage>
        <taxon>Eukaryota</taxon>
        <taxon>Fungi</taxon>
        <taxon>Dikarya</taxon>
        <taxon>Basidiomycota</taxon>
        <taxon>Agaricomycotina</taxon>
        <taxon>Tremellomycetes</taxon>
        <taxon>Tremellales</taxon>
        <taxon>Bulleribasidiaceae</taxon>
        <taxon>Dioszegia</taxon>
    </lineage>
</organism>
<reference evidence="5" key="1">
    <citation type="journal article" date="2022" name="G3 (Bethesda)">
        <title>High quality genome of the basidiomycete yeast Dioszegia hungarica PDD-24b-2 isolated from cloud water.</title>
        <authorList>
            <person name="Jarrige D."/>
            <person name="Haridas S."/>
            <person name="Bleykasten-Grosshans C."/>
            <person name="Joly M."/>
            <person name="Nadalig T."/>
            <person name="Sancelme M."/>
            <person name="Vuilleumier S."/>
            <person name="Grigoriev I.V."/>
            <person name="Amato P."/>
            <person name="Bringel F."/>
        </authorList>
    </citation>
    <scope>NUCLEOTIDE SEQUENCE</scope>
    <source>
        <strain evidence="5">PDD-24b-2</strain>
    </source>
</reference>
<dbReference type="PANTHER" id="PTHR44942:SF4">
    <property type="entry name" value="METHYLTRANSFERASE TYPE 11 DOMAIN-CONTAINING PROTEIN"/>
    <property type="match status" value="1"/>
</dbReference>
<evidence type="ECO:0000256" key="1">
    <source>
        <dbReference type="ARBA" id="ARBA00008361"/>
    </source>
</evidence>
<dbReference type="InterPro" id="IPR029063">
    <property type="entry name" value="SAM-dependent_MTases_sf"/>
</dbReference>
<dbReference type="PANTHER" id="PTHR44942">
    <property type="entry name" value="METHYLTRANSF_11 DOMAIN-CONTAINING PROTEIN"/>
    <property type="match status" value="1"/>
</dbReference>
<keyword evidence="3" id="KW-0808">Transferase</keyword>
<dbReference type="RefSeq" id="XP_052943214.1">
    <property type="nucleotide sequence ID" value="XM_053085887.1"/>
</dbReference>
<dbReference type="InterPro" id="IPR051052">
    <property type="entry name" value="Diverse_substrate_MTase"/>
</dbReference>
<name>A0AA38H2G7_9TREE</name>
<protein>
    <submittedName>
        <fullName evidence="5">Trans-aconitate 3-methyltransferase</fullName>
    </submittedName>
</protein>
<dbReference type="GeneID" id="77725088"/>
<accession>A0AA38H2G7</accession>
<feature type="domain" description="Methyltransferase type 11" evidence="4">
    <location>
        <begin position="44"/>
        <end position="143"/>
    </location>
</feature>
<evidence type="ECO:0000256" key="3">
    <source>
        <dbReference type="ARBA" id="ARBA00022679"/>
    </source>
</evidence>
<evidence type="ECO:0000256" key="2">
    <source>
        <dbReference type="ARBA" id="ARBA00022603"/>
    </source>
</evidence>
<dbReference type="GO" id="GO:0032259">
    <property type="term" value="P:methylation"/>
    <property type="evidence" value="ECO:0007669"/>
    <property type="project" value="UniProtKB-KW"/>
</dbReference>
<dbReference type="EMBL" id="JAKWFO010000008">
    <property type="protein sequence ID" value="KAI9633437.1"/>
    <property type="molecule type" value="Genomic_DNA"/>
</dbReference>
<comment type="similarity">
    <text evidence="1">Belongs to the methyltransferase superfamily.</text>
</comment>
<dbReference type="CDD" id="cd02440">
    <property type="entry name" value="AdoMet_MTases"/>
    <property type="match status" value="1"/>
</dbReference>